<keyword evidence="7" id="KW-0675">Receptor</keyword>
<reference evidence="13 14" key="1">
    <citation type="journal article" date="2020" name="Mol. Plant">
        <title>The Chromosome-Based Rubber Tree Genome Provides New Insights into Spurge Genome Evolution and Rubber Biosynthesis.</title>
        <authorList>
            <person name="Liu J."/>
            <person name="Shi C."/>
            <person name="Shi C.C."/>
            <person name="Li W."/>
            <person name="Zhang Q.J."/>
            <person name="Zhang Y."/>
            <person name="Li K."/>
            <person name="Lu H.F."/>
            <person name="Shi C."/>
            <person name="Zhu S.T."/>
            <person name="Xiao Z.Y."/>
            <person name="Nan H."/>
            <person name="Yue Y."/>
            <person name="Zhu X.G."/>
            <person name="Wu Y."/>
            <person name="Hong X.N."/>
            <person name="Fan G.Y."/>
            <person name="Tong Y."/>
            <person name="Zhang D."/>
            <person name="Mao C.L."/>
            <person name="Liu Y.L."/>
            <person name="Hao S.J."/>
            <person name="Liu W.Q."/>
            <person name="Lv M.Q."/>
            <person name="Zhang H.B."/>
            <person name="Liu Y."/>
            <person name="Hu-Tang G.R."/>
            <person name="Wang J.P."/>
            <person name="Wang J.H."/>
            <person name="Sun Y.H."/>
            <person name="Ni S.B."/>
            <person name="Chen W.B."/>
            <person name="Zhang X.C."/>
            <person name="Jiao Y.N."/>
            <person name="Eichler E.E."/>
            <person name="Li G.H."/>
            <person name="Liu X."/>
            <person name="Gao L.Z."/>
        </authorList>
    </citation>
    <scope>NUCLEOTIDE SEQUENCE [LARGE SCALE GENOMIC DNA]</scope>
    <source>
        <strain evidence="14">cv. GT1</strain>
        <tissue evidence="13">Leaf</tissue>
    </source>
</reference>
<dbReference type="Gene3D" id="1.10.287.70">
    <property type="match status" value="1"/>
</dbReference>
<dbReference type="Proteomes" id="UP000467840">
    <property type="component" value="Chromosome 4"/>
</dbReference>
<keyword evidence="4 11" id="KW-1133">Transmembrane helix</keyword>
<dbReference type="GO" id="GO:0015276">
    <property type="term" value="F:ligand-gated monoatomic ion channel activity"/>
    <property type="evidence" value="ECO:0007669"/>
    <property type="project" value="InterPro"/>
</dbReference>
<keyword evidence="10" id="KW-0407">Ion channel</keyword>
<accession>A0A6A6LH95</accession>
<evidence type="ECO:0000256" key="4">
    <source>
        <dbReference type="ARBA" id="ARBA00022989"/>
    </source>
</evidence>
<keyword evidence="3 11" id="KW-0812">Transmembrane</keyword>
<dbReference type="EMBL" id="JAAGAX010000010">
    <property type="protein sequence ID" value="KAF2300831.1"/>
    <property type="molecule type" value="Genomic_DNA"/>
</dbReference>
<evidence type="ECO:0000256" key="10">
    <source>
        <dbReference type="ARBA" id="ARBA00023303"/>
    </source>
</evidence>
<dbReference type="InterPro" id="IPR015683">
    <property type="entry name" value="Ionotropic_Glu_rcpt"/>
</dbReference>
<evidence type="ECO:0000256" key="2">
    <source>
        <dbReference type="ARBA" id="ARBA00022448"/>
    </source>
</evidence>
<evidence type="ECO:0000256" key="6">
    <source>
        <dbReference type="ARBA" id="ARBA00023136"/>
    </source>
</evidence>
<comment type="subcellular location">
    <subcellularLocation>
        <location evidence="1">Membrane</location>
        <topology evidence="1">Multi-pass membrane protein</topology>
    </subcellularLocation>
</comment>
<dbReference type="PANTHER" id="PTHR18966">
    <property type="entry name" value="IONOTROPIC GLUTAMATE RECEPTOR"/>
    <property type="match status" value="1"/>
</dbReference>
<keyword evidence="9" id="KW-1071">Ligand-gated ion channel</keyword>
<evidence type="ECO:0000256" key="9">
    <source>
        <dbReference type="ARBA" id="ARBA00023286"/>
    </source>
</evidence>
<evidence type="ECO:0000256" key="8">
    <source>
        <dbReference type="ARBA" id="ARBA00023180"/>
    </source>
</evidence>
<evidence type="ECO:0000313" key="14">
    <source>
        <dbReference type="Proteomes" id="UP000467840"/>
    </source>
</evidence>
<protein>
    <recommendedName>
        <fullName evidence="12">Ionotropic glutamate receptor C-terminal domain-containing protein</fullName>
    </recommendedName>
</protein>
<name>A0A6A6LH95_HEVBR</name>
<organism evidence="13 14">
    <name type="scientific">Hevea brasiliensis</name>
    <name type="common">Para rubber tree</name>
    <name type="synonym">Siphonia brasiliensis</name>
    <dbReference type="NCBI Taxonomy" id="3981"/>
    <lineage>
        <taxon>Eukaryota</taxon>
        <taxon>Viridiplantae</taxon>
        <taxon>Streptophyta</taxon>
        <taxon>Embryophyta</taxon>
        <taxon>Tracheophyta</taxon>
        <taxon>Spermatophyta</taxon>
        <taxon>Magnoliopsida</taxon>
        <taxon>eudicotyledons</taxon>
        <taxon>Gunneridae</taxon>
        <taxon>Pentapetalae</taxon>
        <taxon>rosids</taxon>
        <taxon>fabids</taxon>
        <taxon>Malpighiales</taxon>
        <taxon>Euphorbiaceae</taxon>
        <taxon>Crotonoideae</taxon>
        <taxon>Micrandreae</taxon>
        <taxon>Hevea</taxon>
    </lineage>
</organism>
<evidence type="ECO:0000259" key="12">
    <source>
        <dbReference type="Pfam" id="PF00060"/>
    </source>
</evidence>
<dbReference type="SUPFAM" id="SSF53850">
    <property type="entry name" value="Periplasmic binding protein-like II"/>
    <property type="match status" value="1"/>
</dbReference>
<dbReference type="AlphaFoldDB" id="A0A6A6LH95"/>
<feature type="transmembrane region" description="Helical" evidence="11">
    <location>
        <begin position="27"/>
        <end position="51"/>
    </location>
</feature>
<evidence type="ECO:0000313" key="13">
    <source>
        <dbReference type="EMBL" id="KAF2300831.1"/>
    </source>
</evidence>
<keyword evidence="14" id="KW-1185">Reference proteome</keyword>
<gene>
    <name evidence="13" type="ORF">GH714_017665</name>
</gene>
<dbReference type="InterPro" id="IPR001320">
    <property type="entry name" value="Iontro_rcpt_C"/>
</dbReference>
<evidence type="ECO:0000256" key="5">
    <source>
        <dbReference type="ARBA" id="ARBA00023065"/>
    </source>
</evidence>
<feature type="transmembrane region" description="Helical" evidence="11">
    <location>
        <begin position="174"/>
        <end position="194"/>
    </location>
</feature>
<dbReference type="Gene3D" id="3.40.190.10">
    <property type="entry name" value="Periplasmic binding protein-like II"/>
    <property type="match status" value="1"/>
</dbReference>
<keyword evidence="5" id="KW-0406">Ion transport</keyword>
<dbReference type="Pfam" id="PF00060">
    <property type="entry name" value="Lig_chan"/>
    <property type="match status" value="1"/>
</dbReference>
<evidence type="ECO:0000256" key="1">
    <source>
        <dbReference type="ARBA" id="ARBA00004141"/>
    </source>
</evidence>
<dbReference type="GO" id="GO:0016020">
    <property type="term" value="C:membrane"/>
    <property type="evidence" value="ECO:0007669"/>
    <property type="project" value="UniProtKB-SubCell"/>
</dbReference>
<proteinExistence type="predicted"/>
<keyword evidence="2" id="KW-0813">Transport</keyword>
<comment type="caution">
    <text evidence="13">The sequence shown here is derived from an EMBL/GenBank/DDBJ whole genome shotgun (WGS) entry which is preliminary data.</text>
</comment>
<evidence type="ECO:0000256" key="7">
    <source>
        <dbReference type="ARBA" id="ARBA00023170"/>
    </source>
</evidence>
<evidence type="ECO:0000256" key="11">
    <source>
        <dbReference type="SAM" id="Phobius"/>
    </source>
</evidence>
<keyword evidence="8" id="KW-0325">Glycoprotein</keyword>
<keyword evidence="6 11" id="KW-0472">Membrane</keyword>
<evidence type="ECO:0000256" key="3">
    <source>
        <dbReference type="ARBA" id="ARBA00022692"/>
    </source>
</evidence>
<sequence length="220" mass="25212">MNQIDYIDELMLSVITEERVNSKLTRVVVIISCFVVLLLIESYTAALSSYLTLQQLRPSINDVNELIKMKEKVGYQEGSFVFRILKSWGFDESKLIAYKSAKIAATCYQKEVKMVVFPKGSDLATDISRQILSLIETERLKQIEKKWFGRLQKDCSADNSTSNNDSNRLDLDSFWVLFLFAAIASFLALMIHAAKSVCCEKRREENNRSGNNGRKRQEED</sequence>
<feature type="domain" description="Ionotropic glutamate receptor C-terminal" evidence="12">
    <location>
        <begin position="16"/>
        <end position="184"/>
    </location>
</feature>